<dbReference type="PANTHER" id="PTHR24124:SF4">
    <property type="entry name" value="DNA-BINDING PROTEIN RFXANK"/>
    <property type="match status" value="1"/>
</dbReference>
<proteinExistence type="predicted"/>
<dbReference type="InterPro" id="IPR002110">
    <property type="entry name" value="Ankyrin_rpt"/>
</dbReference>
<dbReference type="Gene3D" id="1.25.40.20">
    <property type="entry name" value="Ankyrin repeat-containing domain"/>
    <property type="match status" value="1"/>
</dbReference>
<reference evidence="5" key="2">
    <citation type="submission" date="2025-09" db="UniProtKB">
        <authorList>
            <consortium name="Ensembl"/>
        </authorList>
    </citation>
    <scope>IDENTIFICATION</scope>
</reference>
<dbReference type="Ensembl" id="ENSJHYT00000008324.1">
    <property type="protein sequence ID" value="ENSJHYP00000006825.1"/>
    <property type="gene ID" value="ENSJHYG00000005478.1"/>
</dbReference>
<dbReference type="PROSITE" id="PS50297">
    <property type="entry name" value="ANK_REP_REGION"/>
    <property type="match status" value="1"/>
</dbReference>
<dbReference type="Pfam" id="PF12796">
    <property type="entry name" value="Ank_2"/>
    <property type="match status" value="1"/>
</dbReference>
<organism evidence="5 6">
    <name type="scientific">Junco hyemalis</name>
    <name type="common">Dark-eyed junco</name>
    <dbReference type="NCBI Taxonomy" id="40217"/>
    <lineage>
        <taxon>Eukaryota</taxon>
        <taxon>Metazoa</taxon>
        <taxon>Chordata</taxon>
        <taxon>Craniata</taxon>
        <taxon>Vertebrata</taxon>
        <taxon>Euteleostomi</taxon>
        <taxon>Archelosauria</taxon>
        <taxon>Archosauria</taxon>
        <taxon>Dinosauria</taxon>
        <taxon>Saurischia</taxon>
        <taxon>Theropoda</taxon>
        <taxon>Coelurosauria</taxon>
        <taxon>Aves</taxon>
        <taxon>Neognathae</taxon>
        <taxon>Neoaves</taxon>
        <taxon>Telluraves</taxon>
        <taxon>Australaves</taxon>
        <taxon>Passeriformes</taxon>
        <taxon>Passerellidae</taxon>
        <taxon>Junco</taxon>
    </lineage>
</organism>
<dbReference type="SUPFAM" id="SSF48403">
    <property type="entry name" value="Ankyrin repeat"/>
    <property type="match status" value="1"/>
</dbReference>
<protein>
    <submittedName>
        <fullName evidence="5">Uncharacterized protein</fullName>
    </submittedName>
</protein>
<reference evidence="5" key="1">
    <citation type="submission" date="2025-08" db="UniProtKB">
        <authorList>
            <consortium name="Ensembl"/>
        </authorList>
    </citation>
    <scope>IDENTIFICATION</scope>
</reference>
<keyword evidence="1" id="KW-0677">Repeat</keyword>
<dbReference type="Proteomes" id="UP000694408">
    <property type="component" value="Unplaced"/>
</dbReference>
<keyword evidence="6" id="KW-1185">Reference proteome</keyword>
<dbReference type="InterPro" id="IPR036770">
    <property type="entry name" value="Ankyrin_rpt-contain_sf"/>
</dbReference>
<dbReference type="PANTHER" id="PTHR24124">
    <property type="entry name" value="ANKYRIN REPEAT FAMILY A"/>
    <property type="match status" value="1"/>
</dbReference>
<sequence length="194" mass="20311">MDSAGRDKSIREKNSLQILGRELPQGGPNPSPAAPGDTGGTHCPVWPAVLTPRCLAVCWSRCWNASGGNLGQHRGSAGYSPLIFGGADPHALAKERESALALASMGGYTDIVTMLLDRDVDINTYDWNGGTPLLYAVRGNHVKCVEALLGEAQLRSCCSTSGTAAPCRGGSAWGPRGSPGSPQQPPLLPHSVRR</sequence>
<evidence type="ECO:0000313" key="6">
    <source>
        <dbReference type="Proteomes" id="UP000694408"/>
    </source>
</evidence>
<feature type="repeat" description="ANK" evidence="3">
    <location>
        <begin position="95"/>
        <end position="127"/>
    </location>
</feature>
<dbReference type="GO" id="GO:0005634">
    <property type="term" value="C:nucleus"/>
    <property type="evidence" value="ECO:0007669"/>
    <property type="project" value="TreeGrafter"/>
</dbReference>
<evidence type="ECO:0000313" key="5">
    <source>
        <dbReference type="Ensembl" id="ENSJHYP00000006825.1"/>
    </source>
</evidence>
<evidence type="ECO:0000256" key="3">
    <source>
        <dbReference type="PROSITE-ProRule" id="PRU00023"/>
    </source>
</evidence>
<name>A0A8C5NL57_JUNHY</name>
<accession>A0A8C5NL57</accession>
<feature type="region of interest" description="Disordered" evidence="4">
    <location>
        <begin position="168"/>
        <end position="194"/>
    </location>
</feature>
<dbReference type="PROSITE" id="PS50088">
    <property type="entry name" value="ANK_REPEAT"/>
    <property type="match status" value="1"/>
</dbReference>
<dbReference type="AlphaFoldDB" id="A0A8C5NL57"/>
<evidence type="ECO:0000256" key="2">
    <source>
        <dbReference type="ARBA" id="ARBA00023043"/>
    </source>
</evidence>
<evidence type="ECO:0000256" key="1">
    <source>
        <dbReference type="ARBA" id="ARBA00022737"/>
    </source>
</evidence>
<keyword evidence="2 3" id="KW-0040">ANK repeat</keyword>
<evidence type="ECO:0000256" key="4">
    <source>
        <dbReference type="SAM" id="MobiDB-lite"/>
    </source>
</evidence>
<dbReference type="SMART" id="SM00248">
    <property type="entry name" value="ANK"/>
    <property type="match status" value="2"/>
</dbReference>
<dbReference type="GO" id="GO:0045944">
    <property type="term" value="P:positive regulation of transcription by RNA polymerase II"/>
    <property type="evidence" value="ECO:0007669"/>
    <property type="project" value="TreeGrafter"/>
</dbReference>